<dbReference type="PATRIC" id="fig|1393735.3.peg.2063"/>
<dbReference type="Proteomes" id="UP000028002">
    <property type="component" value="Unassembled WGS sequence"/>
</dbReference>
<accession>A0A081RXD1</accession>
<protein>
    <submittedName>
        <fullName evidence="1">Uncharacterized protein</fullName>
    </submittedName>
</protein>
<dbReference type="AlphaFoldDB" id="A0A081RXD1"/>
<evidence type="ECO:0000313" key="1">
    <source>
        <dbReference type="EMBL" id="KER03334.1"/>
    </source>
</evidence>
<name>A0A081RXD1_PHOTE</name>
<gene>
    <name evidence="1" type="ORF">MEG1DRAFT_02012</name>
</gene>
<dbReference type="EMBL" id="JGVH01000031">
    <property type="protein sequence ID" value="KER03334.1"/>
    <property type="molecule type" value="Genomic_DNA"/>
</dbReference>
<comment type="caution">
    <text evidence="1">The sequence shown here is derived from an EMBL/GenBank/DDBJ whole genome shotgun (WGS) entry which is preliminary data.</text>
</comment>
<reference evidence="1 2" key="1">
    <citation type="submission" date="2014-03" db="EMBL/GenBank/DDBJ databases">
        <title>Draft Genome of Photorhabdus temperata Meg1.</title>
        <authorList>
            <person name="Hurst S.G.IV."/>
            <person name="Morris K."/>
            <person name="Thomas K."/>
            <person name="Tisa L.S."/>
        </authorList>
    </citation>
    <scope>NUCLEOTIDE SEQUENCE [LARGE SCALE GENOMIC DNA]</scope>
    <source>
        <strain evidence="1 2">Meg1</strain>
    </source>
</reference>
<proteinExistence type="predicted"/>
<organism evidence="1 2">
    <name type="scientific">Photorhabdus temperata subsp. temperata Meg1</name>
    <dbReference type="NCBI Taxonomy" id="1393735"/>
    <lineage>
        <taxon>Bacteria</taxon>
        <taxon>Pseudomonadati</taxon>
        <taxon>Pseudomonadota</taxon>
        <taxon>Gammaproteobacteria</taxon>
        <taxon>Enterobacterales</taxon>
        <taxon>Morganellaceae</taxon>
        <taxon>Photorhabdus</taxon>
    </lineage>
</organism>
<sequence>MSSKSVKRQANNDNVWKANGLPEMEYCSLTRASELLGCKINDLLHFAEEEKIQLCVKLCHYEATLFTPFTYKNIDDWENFCAENYHISMMRSFTTREGSVSRFTPKFHITRDQNTGESINESQYEYKEHRELRHPIVYLSGLWAIFSSFAQDIFITLNANGCIELSALGFLLVEADYEFLPGKDDIYTACPLTSHLYENMELIEDRVKPIVTLTPADLYITKTQINKIYGSIGGEIPRSKMPENEQPHVIQKHHTQIKDELTLRNIISDYLKDMGCKNE</sequence>
<dbReference type="RefSeq" id="WP_036838844.1">
    <property type="nucleotide sequence ID" value="NZ_CAWLUD010000031.1"/>
</dbReference>
<evidence type="ECO:0000313" key="2">
    <source>
        <dbReference type="Proteomes" id="UP000028002"/>
    </source>
</evidence>